<gene>
    <name evidence="2" type="ORF">C0V82_15980</name>
</gene>
<dbReference type="PANTHER" id="PTHR34408">
    <property type="entry name" value="FAMILY PROTEIN, PUTATIVE-RELATED"/>
    <property type="match status" value="1"/>
</dbReference>
<dbReference type="KEGG" id="ncb:C0V82_15980"/>
<dbReference type="Gene3D" id="1.10.530.10">
    <property type="match status" value="1"/>
</dbReference>
<dbReference type="PANTHER" id="PTHR34408:SF1">
    <property type="entry name" value="GLYCOSYL HYDROLASE FAMILY 19 DOMAIN-CONTAINING PROTEIN HI_1415"/>
    <property type="match status" value="1"/>
</dbReference>
<evidence type="ECO:0000313" key="3">
    <source>
        <dbReference type="Proteomes" id="UP000234752"/>
    </source>
</evidence>
<evidence type="ECO:0000313" key="2">
    <source>
        <dbReference type="EMBL" id="AUN32812.1"/>
    </source>
</evidence>
<dbReference type="GO" id="GO:0016998">
    <property type="term" value="P:cell wall macromolecule catabolic process"/>
    <property type="evidence" value="ECO:0007669"/>
    <property type="project" value="InterPro"/>
</dbReference>
<dbReference type="SUPFAM" id="SSF53955">
    <property type="entry name" value="Lysozyme-like"/>
    <property type="match status" value="1"/>
</dbReference>
<keyword evidence="3" id="KW-1185">Reference proteome</keyword>
<dbReference type="Proteomes" id="UP000234752">
    <property type="component" value="Chromosome eg_2"/>
</dbReference>
<name>A0A2K9NI96_9PROT</name>
<dbReference type="InterPro" id="IPR000726">
    <property type="entry name" value="Glyco_hydro_19_cat"/>
</dbReference>
<feature type="domain" description="Glycoside hydrolase family 19 catalytic" evidence="1">
    <location>
        <begin position="122"/>
        <end position="178"/>
    </location>
</feature>
<reference evidence="2 3" key="1">
    <citation type="submission" date="2017-12" db="EMBL/GenBank/DDBJ databases">
        <title>Genomes of bacteria within cyanobacterial aggregates.</title>
        <authorList>
            <person name="Cai H."/>
        </authorList>
    </citation>
    <scope>NUCLEOTIDE SEQUENCE [LARGE SCALE GENOMIC DNA]</scope>
    <source>
        <strain evidence="2 3">TH16</strain>
    </source>
</reference>
<proteinExistence type="predicted"/>
<dbReference type="EMBL" id="CP025612">
    <property type="protein sequence ID" value="AUN32812.1"/>
    <property type="molecule type" value="Genomic_DNA"/>
</dbReference>
<accession>A0A2K9NI96</accession>
<dbReference type="InterPro" id="IPR052354">
    <property type="entry name" value="Cell_Wall_Dynamics_Protein"/>
</dbReference>
<evidence type="ECO:0000259" key="1">
    <source>
        <dbReference type="Pfam" id="PF00182"/>
    </source>
</evidence>
<organism evidence="2 3">
    <name type="scientific">Niveispirillum cyanobacteriorum</name>
    <dbReference type="NCBI Taxonomy" id="1612173"/>
    <lineage>
        <taxon>Bacteria</taxon>
        <taxon>Pseudomonadati</taxon>
        <taxon>Pseudomonadota</taxon>
        <taxon>Alphaproteobacteria</taxon>
        <taxon>Rhodospirillales</taxon>
        <taxon>Azospirillaceae</taxon>
        <taxon>Niveispirillum</taxon>
    </lineage>
</organism>
<dbReference type="GO" id="GO:0006032">
    <property type="term" value="P:chitin catabolic process"/>
    <property type="evidence" value="ECO:0007669"/>
    <property type="project" value="InterPro"/>
</dbReference>
<dbReference type="OrthoDB" id="3809801at2"/>
<dbReference type="InterPro" id="IPR023346">
    <property type="entry name" value="Lysozyme-like_dom_sf"/>
</dbReference>
<dbReference type="GO" id="GO:0004568">
    <property type="term" value="F:chitinase activity"/>
    <property type="evidence" value="ECO:0007669"/>
    <property type="project" value="InterPro"/>
</dbReference>
<dbReference type="RefSeq" id="WP_102114343.1">
    <property type="nucleotide sequence ID" value="NZ_BMGN01000012.1"/>
</dbReference>
<dbReference type="Pfam" id="PF00182">
    <property type="entry name" value="Glyco_hydro_19"/>
    <property type="match status" value="1"/>
</dbReference>
<dbReference type="AlphaFoldDB" id="A0A2K9NI96"/>
<sequence length="214" mass="22826">MITPALLSALAPSTRPAIVAPFAPALETACTRFGVDTPSRKAMFLAQVAHECAGFSMLSESLNYAAEKLVPKFGARRISEVDAQRLGRRDGQPADPAGIANIVYGGEWGRLHLGNTQPGDGWLYRGRGLIQLTGRSAYQRAGQALGLDLIGNPDLLLTPGPAALSAGWFWDWKDCNGPADAGQISECTRRINGGQNGIDDRRALWVLACKLLGV</sequence>
<protein>
    <submittedName>
        <fullName evidence="2">Endolysin</fullName>
    </submittedName>
</protein>